<name>A0A6G5QJZ4_CAMRE</name>
<dbReference type="InterPro" id="IPR051396">
    <property type="entry name" value="Bact_Antivir_Def_Nuclease"/>
</dbReference>
<dbReference type="CDD" id="cd00267">
    <property type="entry name" value="ABC_ATPase"/>
    <property type="match status" value="1"/>
</dbReference>
<gene>
    <name evidence="2" type="ORF">CRECT_0318</name>
</gene>
<proteinExistence type="predicted"/>
<dbReference type="Pfam" id="PF13304">
    <property type="entry name" value="AAA_21"/>
    <property type="match status" value="1"/>
</dbReference>
<dbReference type="Gene3D" id="3.40.50.300">
    <property type="entry name" value="P-loop containing nucleotide triphosphate hydrolases"/>
    <property type="match status" value="2"/>
</dbReference>
<reference evidence="2 3" key="1">
    <citation type="submission" date="2016-07" db="EMBL/GenBank/DDBJ databases">
        <title>Comparative genomics of the Campylobacter concisus group.</title>
        <authorList>
            <person name="Miller W.G."/>
            <person name="Yee E."/>
            <person name="Chapman M.H."/>
            <person name="Huynh S."/>
            <person name="Bono J.L."/>
            <person name="On S.L.W."/>
            <person name="StLeger J."/>
            <person name="Foster G."/>
            <person name="Parker C.T."/>
        </authorList>
    </citation>
    <scope>NUCLEOTIDE SEQUENCE [LARGE SCALE GENOMIC DNA]</scope>
    <source>
        <strain evidence="2 3">ATCC 33238</strain>
    </source>
</reference>
<dbReference type="KEGG" id="crx:CRECT_0318"/>
<accession>A0A6G5QJZ4</accession>
<dbReference type="Proteomes" id="UP000502377">
    <property type="component" value="Chromosome"/>
</dbReference>
<dbReference type="InterPro" id="IPR003959">
    <property type="entry name" value="ATPase_AAA_core"/>
</dbReference>
<dbReference type="PANTHER" id="PTHR43581:SF4">
    <property type="entry name" value="ATP_GTP PHOSPHATASE"/>
    <property type="match status" value="1"/>
</dbReference>
<dbReference type="GO" id="GO:0016887">
    <property type="term" value="F:ATP hydrolysis activity"/>
    <property type="evidence" value="ECO:0007669"/>
    <property type="project" value="InterPro"/>
</dbReference>
<dbReference type="GO" id="GO:0005524">
    <property type="term" value="F:ATP binding"/>
    <property type="evidence" value="ECO:0007669"/>
    <property type="project" value="InterPro"/>
</dbReference>
<sequence>MRKIIISNYRNIGIDAPAELKIPQDGGLIVLLGENNVGKSNVLSAIGTLQNVDLNKGDRPNFFDFDEYNETRVTLTEDILNESGMDSEIDENLFQDKIFGVTFTQKPLETISKKQNLTTQQYIQNLNDKFNTSDIYALHDYDEKGQKEEIRIILPEHKEVYLCSTKRGGEILECFGVFDREFDKAKNHDKAIKLSCKLKFISDKKDIEGIDLDDARELKKYLNDKFKDSDDKNIENLQKYEFKIWLNSKNIATWSSSYPWFETLNKIKNEFKKLTDWYIENYKENSRYRQKDKQIFDELSKDISSAIFRREYDKFERYYDRLREILTELWEDNKQVYYYNSQKPGLPKFIDIKALVTELLRCDPVIPNIIFYKEHEIKNENLKTTPDQLLENEFFIALFNAIKFDISKLQKIYEKSKDKGASFYNTAEKEINKILKETINVRFNELYYSKSDSDVYGFEINLENQSISFSIAKNNETISLSEQSVGFKKFFNLFFNFLYQDKVDSGDIVLIDEIENHLSIPAQKDIRKFLKEFGQKNGITFIVSTHSNHILDIRHLDEIRIVKSSSKGSTIVNDFSIIPDHEADTLAQIKRGLGVEYLSLVGYDDKLIFVEGITDYNYLTAINFLYEKERSSEERLLFLPISGLGKMNGMEQRQSKINIVIAKDQKNIANELKTLARTAKDGKALLLVDGDKAGQAMAKLNNDKFIAILNNEQFKEKYPNFKEIEDFFSADLRTKFEMDKKSSEISSKFKNEVEQGKIEIDKETKENFFKLFDYLLTF</sequence>
<dbReference type="EMBL" id="CP012543">
    <property type="protein sequence ID" value="QCD46015.1"/>
    <property type="molecule type" value="Genomic_DNA"/>
</dbReference>
<protein>
    <submittedName>
        <fullName evidence="2">ATPase, AAA family</fullName>
    </submittedName>
</protein>
<evidence type="ECO:0000313" key="2">
    <source>
        <dbReference type="EMBL" id="QCD46015.1"/>
    </source>
</evidence>
<dbReference type="InterPro" id="IPR027417">
    <property type="entry name" value="P-loop_NTPase"/>
</dbReference>
<dbReference type="AlphaFoldDB" id="A0A6G5QJZ4"/>
<dbReference type="PANTHER" id="PTHR43581">
    <property type="entry name" value="ATP/GTP PHOSPHATASE"/>
    <property type="match status" value="1"/>
</dbReference>
<evidence type="ECO:0000259" key="1">
    <source>
        <dbReference type="Pfam" id="PF13304"/>
    </source>
</evidence>
<dbReference type="SUPFAM" id="SSF52540">
    <property type="entry name" value="P-loop containing nucleoside triphosphate hydrolases"/>
    <property type="match status" value="1"/>
</dbReference>
<evidence type="ECO:0000313" key="3">
    <source>
        <dbReference type="Proteomes" id="UP000502377"/>
    </source>
</evidence>
<feature type="domain" description="ATPase AAA-type core" evidence="1">
    <location>
        <begin position="444"/>
        <end position="552"/>
    </location>
</feature>
<organism evidence="2 3">
    <name type="scientific">Campylobacter rectus</name>
    <name type="common">Wolinella recta</name>
    <dbReference type="NCBI Taxonomy" id="203"/>
    <lineage>
        <taxon>Bacteria</taxon>
        <taxon>Pseudomonadati</taxon>
        <taxon>Campylobacterota</taxon>
        <taxon>Epsilonproteobacteria</taxon>
        <taxon>Campylobacterales</taxon>
        <taxon>Campylobacteraceae</taxon>
        <taxon>Campylobacter</taxon>
    </lineage>
</organism>
<dbReference type="RefSeq" id="WP_004318662.1">
    <property type="nucleotide sequence ID" value="NZ_CAUTXX010000090.1"/>
</dbReference>